<evidence type="ECO:0000313" key="3">
    <source>
        <dbReference type="Proteomes" id="UP000887575"/>
    </source>
</evidence>
<dbReference type="WBParaSite" id="MBELARI_LOCUS7408">
    <property type="protein sequence ID" value="MBELARI_LOCUS7408"/>
    <property type="gene ID" value="MBELARI_LOCUS7408"/>
</dbReference>
<protein>
    <submittedName>
        <fullName evidence="4">Uncharacterized protein</fullName>
    </submittedName>
</protein>
<organism evidence="3 4">
    <name type="scientific">Mesorhabditis belari</name>
    <dbReference type="NCBI Taxonomy" id="2138241"/>
    <lineage>
        <taxon>Eukaryota</taxon>
        <taxon>Metazoa</taxon>
        <taxon>Ecdysozoa</taxon>
        <taxon>Nematoda</taxon>
        <taxon>Chromadorea</taxon>
        <taxon>Rhabditida</taxon>
        <taxon>Rhabditina</taxon>
        <taxon>Rhabditomorpha</taxon>
        <taxon>Rhabditoidea</taxon>
        <taxon>Rhabditidae</taxon>
        <taxon>Mesorhabditinae</taxon>
        <taxon>Mesorhabditis</taxon>
    </lineage>
</organism>
<sequence length="563" mass="61676">MKTTIAFGALVVACLACTPGEYMTCVSQVLSQRVPFDYNVMSVALNITSEAMLLKTCRAYQNAIPCFEQRTALCGTRAQKQSLDKGKRIYSYLCAPFSLQRQKILLRRMPCIQEVVSKPIDGTCEKGNGLLAKKVASCRAKCPTTDTSCLAKVDLSDVAVCTVLELEKKCGIEGAQFYSQMQQVLINAEYPVQCRYSFAKSTDDLKKRGLPAEPLAAPAKSPAESSIEDRIRENMKKITTTTRRPPIRRQARIRTVFIKRPQPATIQLSHFAPPVVITKNRFSDVGASIGAQLGKQPGLLGARPIPDSIYMDQPTTSVSTPMIIRFSPPPTLITQKPFQAINTPAPKLFQWSAPKLSTMASDALKDFKVPAWYNQIKGNGNGTSTTLNPLFVYRPPAKDTPPANNAYPGANLGTTPLPFKISINWIDPETTVAPNRKITQPSPNIVRLNDDLVEKISENVDTEKRDDDDSTLPTIDLEDLSNKASRYFSAAVSAIEEKTTKHDGDAWSKIAGIVGPAIQKISPQVIVRLKEELDKIDVPTNDDAKTTTPLPVQAPAPQLAPST</sequence>
<feature type="signal peptide" evidence="2">
    <location>
        <begin position="1"/>
        <end position="16"/>
    </location>
</feature>
<feature type="chain" id="PRO_5041979319" evidence="2">
    <location>
        <begin position="17"/>
        <end position="563"/>
    </location>
</feature>
<keyword evidence="3" id="KW-1185">Reference proteome</keyword>
<dbReference type="Proteomes" id="UP000887575">
    <property type="component" value="Unassembled WGS sequence"/>
</dbReference>
<evidence type="ECO:0000256" key="2">
    <source>
        <dbReference type="SAM" id="SignalP"/>
    </source>
</evidence>
<evidence type="ECO:0000256" key="1">
    <source>
        <dbReference type="SAM" id="MobiDB-lite"/>
    </source>
</evidence>
<dbReference type="AlphaFoldDB" id="A0AAF3FP00"/>
<evidence type="ECO:0000313" key="4">
    <source>
        <dbReference type="WBParaSite" id="MBELARI_LOCUS7408"/>
    </source>
</evidence>
<feature type="compositionally biased region" description="Low complexity" evidence="1">
    <location>
        <begin position="546"/>
        <end position="563"/>
    </location>
</feature>
<keyword evidence="2" id="KW-0732">Signal</keyword>
<proteinExistence type="predicted"/>
<name>A0AAF3FP00_9BILA</name>
<accession>A0AAF3FP00</accession>
<reference evidence="4" key="1">
    <citation type="submission" date="2024-02" db="UniProtKB">
        <authorList>
            <consortium name="WormBaseParasite"/>
        </authorList>
    </citation>
    <scope>IDENTIFICATION</scope>
</reference>
<feature type="region of interest" description="Disordered" evidence="1">
    <location>
        <begin position="537"/>
        <end position="563"/>
    </location>
</feature>